<sequence length="821" mass="91085">MSGAQSSAAGLLSRRNFLKTGAVAAGGVWAGSMLGCAPKQEGGGEPQQQVEEQVFNSCCRPNCFNCCMLDVHVREGKVVKTSAAEQPIPEFKRICLRGLSHVQNVYHPDRVLHPLRRVGERGAGEWEEISWDEAISEIAEKFTKYREEFGDSSIIRCSGSGNYGAINNAYTNKFFNQINASTMSSSLDMGNFYGISRVFGMAGLWPGNDPRDLVNAKTIFLWGNNITDAQIHDWHFLADAKEAGAYIVCIDPIFTQAAAKSDMFVPIRPGSDTALEMAMMYVILEEGLQDDEFILSHTVAPFLVKDGDGKFLRMSDLGVEPVEGDVDPATGEPTVIDPYVVWDSNANDGVELSQATSPAVEGEYTVNGIACHTAFTLLKNEIMQYPPEKATELCEVPVETIRELARLACDGPVTHRCGWGAQAYDNGIHPYHAGATMAALAGQLGFPGANYQTANWTYFSAMNPTLDAVETKVTSPSIPNMVMADVIASGEYAGAPITPKALWVWVANPMCTWVDTNSLRDDVFKKLDFIVTVDNMMTDTARWSDIVLPCAHWFEYEDIVVQGNYYSLVHSEKVIEPLGEAKPDSEIMKMLASKMGLGDDFFPNESDWLREYLNTEANNEAGLTYDNLCEKNAIRYMPDPFLLWQGGNFLTPSGRVEFYIENPTPYGVTGKTPDLERERLPHFFEPREAWPTNELHKTYPFVLMSERPRYRVHGQWAYNPILREIDPEPTVKMNPADAKERGLSDGDHVDCFNDHGHAVARLVLSEAIRTGTLVYPKSWQADQHLAGGWSEPLSRECDPVAVNQSFMDCLVDVRLWEGAGE</sequence>
<dbReference type="SMART" id="SM00926">
    <property type="entry name" value="Molybdop_Fe4S4"/>
    <property type="match status" value="1"/>
</dbReference>
<organism evidence="8 9">
    <name type="scientific">Slackia piriformis</name>
    <dbReference type="NCBI Taxonomy" id="626934"/>
    <lineage>
        <taxon>Bacteria</taxon>
        <taxon>Bacillati</taxon>
        <taxon>Actinomycetota</taxon>
        <taxon>Coriobacteriia</taxon>
        <taxon>Eggerthellales</taxon>
        <taxon>Eggerthellaceae</taxon>
        <taxon>Slackia</taxon>
    </lineage>
</organism>
<dbReference type="SUPFAM" id="SSF50692">
    <property type="entry name" value="ADC-like"/>
    <property type="match status" value="1"/>
</dbReference>
<evidence type="ECO:0000256" key="6">
    <source>
        <dbReference type="ARBA" id="ARBA00023014"/>
    </source>
</evidence>
<dbReference type="InterPro" id="IPR050612">
    <property type="entry name" value="Prok_Mopterin_Oxidored"/>
</dbReference>
<reference evidence="8" key="1">
    <citation type="submission" date="2021-02" db="EMBL/GenBank/DDBJ databases">
        <title>Infant gut strain persistence is associated with maternal origin, phylogeny, and functional potential including surface adhesion and iron acquisition.</title>
        <authorList>
            <person name="Lou Y.C."/>
        </authorList>
    </citation>
    <scope>NUCLEOTIDE SEQUENCE</scope>
    <source>
        <strain evidence="8">L2_039_000G1_dasL2_039_000G1_concoct_11</strain>
    </source>
</reference>
<evidence type="ECO:0000256" key="3">
    <source>
        <dbReference type="ARBA" id="ARBA00022729"/>
    </source>
</evidence>
<comment type="caution">
    <text evidence="8">The sequence shown here is derived from an EMBL/GenBank/DDBJ whole genome shotgun (WGS) entry which is preliminary data.</text>
</comment>
<dbReference type="PANTHER" id="PTHR43742:SF6">
    <property type="entry name" value="OXIDOREDUCTASE YYAE-RELATED"/>
    <property type="match status" value="1"/>
</dbReference>
<gene>
    <name evidence="8" type="ORF">KH142_00520</name>
</gene>
<dbReference type="SUPFAM" id="SSF53706">
    <property type="entry name" value="Formate dehydrogenase/DMSO reductase, domains 1-3"/>
    <property type="match status" value="1"/>
</dbReference>
<proteinExistence type="inferred from homology"/>
<dbReference type="InterPro" id="IPR006657">
    <property type="entry name" value="MoPterin_dinucl-bd_dom"/>
</dbReference>
<dbReference type="Gene3D" id="3.30.2070.10">
    <property type="entry name" value="Formate dehydrogenase/DMSO reductase"/>
    <property type="match status" value="1"/>
</dbReference>
<dbReference type="Gene3D" id="3.40.50.12440">
    <property type="match status" value="2"/>
</dbReference>
<protein>
    <submittedName>
        <fullName evidence="8">Molybdopterin-dependent oxidoreductase</fullName>
    </submittedName>
</protein>
<dbReference type="GO" id="GO:0046872">
    <property type="term" value="F:metal ion binding"/>
    <property type="evidence" value="ECO:0007669"/>
    <property type="project" value="UniProtKB-KW"/>
</dbReference>
<name>A0A943URQ4_9ACTN</name>
<dbReference type="Pfam" id="PF00384">
    <property type="entry name" value="Molybdopterin"/>
    <property type="match status" value="1"/>
</dbReference>
<keyword evidence="5" id="KW-0408">Iron</keyword>
<dbReference type="PROSITE" id="PS51669">
    <property type="entry name" value="4FE4S_MOW_BIS_MGD"/>
    <property type="match status" value="1"/>
</dbReference>
<keyword evidence="4" id="KW-0560">Oxidoreductase</keyword>
<dbReference type="Proteomes" id="UP000727506">
    <property type="component" value="Unassembled WGS sequence"/>
</dbReference>
<evidence type="ECO:0000313" key="8">
    <source>
        <dbReference type="EMBL" id="MBS6939974.1"/>
    </source>
</evidence>
<keyword evidence="3" id="KW-0732">Signal</keyword>
<keyword evidence="2" id="KW-0479">Metal-binding</keyword>
<dbReference type="NCBIfam" id="TIGR01409">
    <property type="entry name" value="TAT_signal_seq"/>
    <property type="match status" value="1"/>
</dbReference>
<dbReference type="GO" id="GO:0043546">
    <property type="term" value="F:molybdopterin cofactor binding"/>
    <property type="evidence" value="ECO:0007669"/>
    <property type="project" value="InterPro"/>
</dbReference>
<dbReference type="GO" id="GO:0016491">
    <property type="term" value="F:oxidoreductase activity"/>
    <property type="evidence" value="ECO:0007669"/>
    <property type="project" value="UniProtKB-KW"/>
</dbReference>
<dbReference type="Gene3D" id="3.40.228.10">
    <property type="entry name" value="Dimethylsulfoxide Reductase, domain 2"/>
    <property type="match status" value="1"/>
</dbReference>
<keyword evidence="6" id="KW-0411">Iron-sulfur</keyword>
<dbReference type="Pfam" id="PF01568">
    <property type="entry name" value="Molydop_binding"/>
    <property type="match status" value="1"/>
</dbReference>
<evidence type="ECO:0000259" key="7">
    <source>
        <dbReference type="PROSITE" id="PS51669"/>
    </source>
</evidence>
<comment type="similarity">
    <text evidence="1">Belongs to the prokaryotic molybdopterin-containing oxidoreductase family.</text>
</comment>
<evidence type="ECO:0000313" key="9">
    <source>
        <dbReference type="Proteomes" id="UP000727506"/>
    </source>
</evidence>
<dbReference type="AlphaFoldDB" id="A0A943URQ4"/>
<evidence type="ECO:0000256" key="1">
    <source>
        <dbReference type="ARBA" id="ARBA00010312"/>
    </source>
</evidence>
<accession>A0A943URQ4</accession>
<dbReference type="Gene3D" id="2.40.40.20">
    <property type="match status" value="1"/>
</dbReference>
<dbReference type="PANTHER" id="PTHR43742">
    <property type="entry name" value="TRIMETHYLAMINE-N-OXIDE REDUCTASE"/>
    <property type="match status" value="1"/>
</dbReference>
<dbReference type="EMBL" id="JAGZSV010000004">
    <property type="protein sequence ID" value="MBS6939974.1"/>
    <property type="molecule type" value="Genomic_DNA"/>
</dbReference>
<dbReference type="InterPro" id="IPR006656">
    <property type="entry name" value="Mopterin_OxRdtase"/>
</dbReference>
<dbReference type="InterPro" id="IPR006311">
    <property type="entry name" value="TAT_signal"/>
</dbReference>
<dbReference type="Pfam" id="PF04879">
    <property type="entry name" value="Molybdop_Fe4S4"/>
    <property type="match status" value="1"/>
</dbReference>
<evidence type="ECO:0000256" key="4">
    <source>
        <dbReference type="ARBA" id="ARBA00023002"/>
    </source>
</evidence>
<feature type="domain" description="4Fe-4S Mo/W bis-MGD-type" evidence="7">
    <location>
        <begin position="52"/>
        <end position="109"/>
    </location>
</feature>
<dbReference type="Gene3D" id="3.40.50.740">
    <property type="match status" value="1"/>
</dbReference>
<dbReference type="InterPro" id="IPR006963">
    <property type="entry name" value="Mopterin_OxRdtase_4Fe-4S_dom"/>
</dbReference>
<evidence type="ECO:0000256" key="2">
    <source>
        <dbReference type="ARBA" id="ARBA00022723"/>
    </source>
</evidence>
<dbReference type="InterPro" id="IPR019546">
    <property type="entry name" value="TAT_signal_bac_arc"/>
</dbReference>
<evidence type="ECO:0000256" key="5">
    <source>
        <dbReference type="ARBA" id="ARBA00023004"/>
    </source>
</evidence>
<dbReference type="GO" id="GO:0051536">
    <property type="term" value="F:iron-sulfur cluster binding"/>
    <property type="evidence" value="ECO:0007669"/>
    <property type="project" value="UniProtKB-KW"/>
</dbReference>
<dbReference type="PROSITE" id="PS51318">
    <property type="entry name" value="TAT"/>
    <property type="match status" value="1"/>
</dbReference>
<dbReference type="InterPro" id="IPR009010">
    <property type="entry name" value="Asp_de-COase-like_dom_sf"/>
</dbReference>